<evidence type="ECO:0000313" key="2">
    <source>
        <dbReference type="Proteomes" id="UP000309997"/>
    </source>
</evidence>
<keyword evidence="2" id="KW-1185">Reference proteome</keyword>
<comment type="caution">
    <text evidence="1">The sequence shown here is derived from an EMBL/GenBank/DDBJ whole genome shotgun (WGS) entry which is preliminary data.</text>
</comment>
<dbReference type="Proteomes" id="UP000309997">
    <property type="component" value="Unassembled WGS sequence"/>
</dbReference>
<gene>
    <name evidence="1" type="ORF">D5086_028562</name>
</gene>
<name>A0ACC4AYI6_POPAL</name>
<evidence type="ECO:0000313" key="1">
    <source>
        <dbReference type="EMBL" id="KAL3571313.1"/>
    </source>
</evidence>
<proteinExistence type="predicted"/>
<reference evidence="1 2" key="1">
    <citation type="journal article" date="2024" name="Plant Biotechnol. J.">
        <title>Genome and CRISPR/Cas9 system of a widespread forest tree (Populus alba) in the world.</title>
        <authorList>
            <person name="Liu Y.J."/>
            <person name="Jiang P.F."/>
            <person name="Han X.M."/>
            <person name="Li X.Y."/>
            <person name="Wang H.M."/>
            <person name="Wang Y.J."/>
            <person name="Wang X.X."/>
            <person name="Zeng Q.Y."/>
        </authorList>
    </citation>
    <scope>NUCLEOTIDE SEQUENCE [LARGE SCALE GENOMIC DNA]</scope>
    <source>
        <strain evidence="2">cv. PAL-ZL1</strain>
    </source>
</reference>
<sequence length="134" mass="15489">MDVSFWSSRRIYVDVFLVFFVAANVIQATSSPVWSVLLPFMWFFYGYLKKDQFVAMVIYVIYRKPVKNLVVEPKLQELSHEHIVDIRKLGTAICSEINIVIPQLSDSGKVVFEDQIAKELAKQTQEITNDTNKI</sequence>
<dbReference type="EMBL" id="RCHU02000015">
    <property type="protein sequence ID" value="KAL3571313.1"/>
    <property type="molecule type" value="Genomic_DNA"/>
</dbReference>
<organism evidence="1 2">
    <name type="scientific">Populus alba</name>
    <name type="common">White poplar</name>
    <dbReference type="NCBI Taxonomy" id="43335"/>
    <lineage>
        <taxon>Eukaryota</taxon>
        <taxon>Viridiplantae</taxon>
        <taxon>Streptophyta</taxon>
        <taxon>Embryophyta</taxon>
        <taxon>Tracheophyta</taxon>
        <taxon>Spermatophyta</taxon>
        <taxon>Magnoliopsida</taxon>
        <taxon>eudicotyledons</taxon>
        <taxon>Gunneridae</taxon>
        <taxon>Pentapetalae</taxon>
        <taxon>rosids</taxon>
        <taxon>fabids</taxon>
        <taxon>Malpighiales</taxon>
        <taxon>Salicaceae</taxon>
        <taxon>Saliceae</taxon>
        <taxon>Populus</taxon>
    </lineage>
</organism>
<accession>A0ACC4AYI6</accession>
<protein>
    <submittedName>
        <fullName evidence="1">Uncharacterized protein</fullName>
    </submittedName>
</protein>